<accession>A0AAU9RPG3</accession>
<feature type="transmembrane region" description="Helical" evidence="1">
    <location>
        <begin position="175"/>
        <end position="195"/>
    </location>
</feature>
<organism evidence="2 3">
    <name type="scientific">Thlaspi arvense</name>
    <name type="common">Field penny-cress</name>
    <dbReference type="NCBI Taxonomy" id="13288"/>
    <lineage>
        <taxon>Eukaryota</taxon>
        <taxon>Viridiplantae</taxon>
        <taxon>Streptophyta</taxon>
        <taxon>Embryophyta</taxon>
        <taxon>Tracheophyta</taxon>
        <taxon>Spermatophyta</taxon>
        <taxon>Magnoliopsida</taxon>
        <taxon>eudicotyledons</taxon>
        <taxon>Gunneridae</taxon>
        <taxon>Pentapetalae</taxon>
        <taxon>rosids</taxon>
        <taxon>malvids</taxon>
        <taxon>Brassicales</taxon>
        <taxon>Brassicaceae</taxon>
        <taxon>Thlaspideae</taxon>
        <taxon>Thlaspi</taxon>
    </lineage>
</organism>
<name>A0AAU9RPG3_THLAR</name>
<feature type="transmembrane region" description="Helical" evidence="1">
    <location>
        <begin position="321"/>
        <end position="339"/>
    </location>
</feature>
<dbReference type="EMBL" id="OU466858">
    <property type="protein sequence ID" value="CAH2044248.1"/>
    <property type="molecule type" value="Genomic_DNA"/>
</dbReference>
<evidence type="ECO:0008006" key="4">
    <source>
        <dbReference type="Google" id="ProtNLM"/>
    </source>
</evidence>
<proteinExistence type="predicted"/>
<feature type="transmembrane region" description="Helical" evidence="1">
    <location>
        <begin position="270"/>
        <end position="292"/>
    </location>
</feature>
<sequence>MERLESASSLAFLCIHFVFSTKCFASIYGTRIHSGFTKSTVTGISIAPRVSFPPRLIVDFHPPKQITGIAPFAVSSTESCFVSACEGLLSTAIPSDLTRRSLGSMGSSLRRRRVRCLVISSTLTSSSITLIQFDITCFLRSEKTKIGSMVSGALTSTLIGLAASNLGLIPFETPSYSFFMEFLLPHTIPLLLFRADLRRIIRSTGSLLLAFLIGSVATVVGTVVAFMLVPMRSLGPDNWKIAAALMGSYIGGSLNFVAISEALRISPSVIAAGVAVDNVICALHFMVLFALASKIPPETTSASSPDADMSKDEKVEDKNRVVSTSIALSVSFLICKAAISMTELFKIQGGMLPAVTGITIILATSFPDFFNSLAPSAETISLILMQVFFTILGATGSVWNVINTAPSIFLFAAIQVMAHLAVTLFLGKLFCVDMKLLLLASNANIGGPTTACAMATAKGWTSLVVPGILSGVFGVSIATFLGIGFGVLVLKRL</sequence>
<feature type="transmembrane region" description="Helical" evidence="1">
    <location>
        <begin position="207"/>
        <end position="229"/>
    </location>
</feature>
<feature type="transmembrane region" description="Helical" evidence="1">
    <location>
        <begin position="382"/>
        <end position="402"/>
    </location>
</feature>
<dbReference type="PANTHER" id="PTHR34289:SF5">
    <property type="entry name" value="KERATIN-ASSOCIATED PROTEIN (DUF819)"/>
    <property type="match status" value="1"/>
</dbReference>
<feature type="transmembrane region" description="Helical" evidence="1">
    <location>
        <begin position="351"/>
        <end position="370"/>
    </location>
</feature>
<dbReference type="Pfam" id="PF05684">
    <property type="entry name" value="DUF819"/>
    <property type="match status" value="1"/>
</dbReference>
<reference evidence="2 3" key="1">
    <citation type="submission" date="2022-03" db="EMBL/GenBank/DDBJ databases">
        <authorList>
            <person name="Nunn A."/>
            <person name="Chopra R."/>
            <person name="Nunn A."/>
            <person name="Contreras Garrido A."/>
        </authorList>
    </citation>
    <scope>NUCLEOTIDE SEQUENCE [LARGE SCALE GENOMIC DNA]</scope>
</reference>
<feature type="transmembrane region" description="Helical" evidence="1">
    <location>
        <begin position="241"/>
        <end position="258"/>
    </location>
</feature>
<feature type="transmembrane region" description="Helical" evidence="1">
    <location>
        <begin position="409"/>
        <end position="430"/>
    </location>
</feature>
<evidence type="ECO:0000313" key="3">
    <source>
        <dbReference type="Proteomes" id="UP000836841"/>
    </source>
</evidence>
<evidence type="ECO:0000256" key="1">
    <source>
        <dbReference type="SAM" id="Phobius"/>
    </source>
</evidence>
<dbReference type="AlphaFoldDB" id="A0AAU9RPG3"/>
<keyword evidence="1" id="KW-1133">Transmembrane helix</keyword>
<dbReference type="PANTHER" id="PTHR34289">
    <property type="entry name" value="PROTEIN, PUTATIVE (DUF819)-RELATED"/>
    <property type="match status" value="1"/>
</dbReference>
<keyword evidence="3" id="KW-1185">Reference proteome</keyword>
<keyword evidence="1" id="KW-0812">Transmembrane</keyword>
<gene>
    <name evidence="2" type="ORF">TAV2_LOCUS7081</name>
</gene>
<protein>
    <recommendedName>
        <fullName evidence="4">Membrane protein YjcL</fullName>
    </recommendedName>
</protein>
<dbReference type="Proteomes" id="UP000836841">
    <property type="component" value="Chromosome 2"/>
</dbReference>
<feature type="transmembrane region" description="Helical" evidence="1">
    <location>
        <begin position="146"/>
        <end position="169"/>
    </location>
</feature>
<dbReference type="InterPro" id="IPR008537">
    <property type="entry name" value="DUF819"/>
</dbReference>
<evidence type="ECO:0000313" key="2">
    <source>
        <dbReference type="EMBL" id="CAH2044248.1"/>
    </source>
</evidence>
<feature type="transmembrane region" description="Helical" evidence="1">
    <location>
        <begin position="468"/>
        <end position="490"/>
    </location>
</feature>
<keyword evidence="1" id="KW-0472">Membrane</keyword>